<dbReference type="EMBL" id="JANJZL010000026">
    <property type="protein sequence ID" value="MCR2045640.1"/>
    <property type="molecule type" value="Genomic_DNA"/>
</dbReference>
<evidence type="ECO:0000256" key="1">
    <source>
        <dbReference type="ARBA" id="ARBA00001400"/>
    </source>
</evidence>
<accession>A0A9X2MM93</accession>
<dbReference type="Pfam" id="PF03167">
    <property type="entry name" value="UDG"/>
    <property type="match status" value="1"/>
</dbReference>
<dbReference type="CDD" id="cd10030">
    <property type="entry name" value="UDG-F4_TTUDGA_SPO1dp_like"/>
    <property type="match status" value="1"/>
</dbReference>
<keyword evidence="9" id="KW-0408">Iron</keyword>
<evidence type="ECO:0000313" key="13">
    <source>
        <dbReference type="EMBL" id="MCR2045640.1"/>
    </source>
</evidence>
<dbReference type="GO" id="GO:0004844">
    <property type="term" value="F:uracil DNA N-glycosylase activity"/>
    <property type="evidence" value="ECO:0007669"/>
    <property type="project" value="UniProtKB-EC"/>
</dbReference>
<organism evidence="13 14">
    <name type="scientific">Anaerosalibacter massiliensis</name>
    <dbReference type="NCBI Taxonomy" id="1347392"/>
    <lineage>
        <taxon>Bacteria</taxon>
        <taxon>Bacillati</taxon>
        <taxon>Bacillota</taxon>
        <taxon>Tissierellia</taxon>
        <taxon>Tissierellales</taxon>
        <taxon>Sporanaerobacteraceae</taxon>
        <taxon>Anaerosalibacter</taxon>
    </lineage>
</organism>
<evidence type="ECO:0000256" key="11">
    <source>
        <dbReference type="ARBA" id="ARBA00023204"/>
    </source>
</evidence>
<dbReference type="NCBIfam" id="TIGR00758">
    <property type="entry name" value="UDG_fam4"/>
    <property type="match status" value="1"/>
</dbReference>
<dbReference type="GO" id="GO:0046872">
    <property type="term" value="F:metal ion binding"/>
    <property type="evidence" value="ECO:0007669"/>
    <property type="project" value="UniProtKB-KW"/>
</dbReference>
<protein>
    <recommendedName>
        <fullName evidence="4">Type-4 uracil-DNA glycosylase</fullName>
        <ecNumber evidence="3">3.2.2.27</ecNumber>
    </recommendedName>
</protein>
<comment type="caution">
    <text evidence="13">The sequence shown here is derived from an EMBL/GenBank/DDBJ whole genome shotgun (WGS) entry which is preliminary data.</text>
</comment>
<dbReference type="PANTHER" id="PTHR33693">
    <property type="entry name" value="TYPE-5 URACIL-DNA GLYCOSYLASE"/>
    <property type="match status" value="1"/>
</dbReference>
<evidence type="ECO:0000256" key="9">
    <source>
        <dbReference type="ARBA" id="ARBA00023004"/>
    </source>
</evidence>
<feature type="domain" description="Uracil-DNA glycosylase-like" evidence="12">
    <location>
        <begin position="24"/>
        <end position="183"/>
    </location>
</feature>
<evidence type="ECO:0000259" key="12">
    <source>
        <dbReference type="SMART" id="SM00986"/>
    </source>
</evidence>
<dbReference type="Proteomes" id="UP001142078">
    <property type="component" value="Unassembled WGS sequence"/>
</dbReference>
<keyword evidence="6" id="KW-0479">Metal-binding</keyword>
<comment type="catalytic activity">
    <reaction evidence="1">
        <text>Hydrolyzes single-stranded DNA or mismatched double-stranded DNA and polynucleotides, releasing free uracil.</text>
        <dbReference type="EC" id="3.2.2.27"/>
    </reaction>
</comment>
<comment type="similarity">
    <text evidence="2">Belongs to the uracil-DNA glycosylase (UDG) superfamily. Type 4 (UDGa) family.</text>
</comment>
<name>A0A9X2MM93_9FIRM</name>
<evidence type="ECO:0000256" key="8">
    <source>
        <dbReference type="ARBA" id="ARBA00022801"/>
    </source>
</evidence>
<dbReference type="GO" id="GO:0051539">
    <property type="term" value="F:4 iron, 4 sulfur cluster binding"/>
    <property type="evidence" value="ECO:0007669"/>
    <property type="project" value="UniProtKB-KW"/>
</dbReference>
<evidence type="ECO:0000256" key="4">
    <source>
        <dbReference type="ARBA" id="ARBA00019403"/>
    </source>
</evidence>
<evidence type="ECO:0000256" key="10">
    <source>
        <dbReference type="ARBA" id="ARBA00023014"/>
    </source>
</evidence>
<evidence type="ECO:0000256" key="6">
    <source>
        <dbReference type="ARBA" id="ARBA00022723"/>
    </source>
</evidence>
<keyword evidence="7" id="KW-0227">DNA damage</keyword>
<evidence type="ECO:0000256" key="3">
    <source>
        <dbReference type="ARBA" id="ARBA00012030"/>
    </source>
</evidence>
<dbReference type="AlphaFoldDB" id="A0A9X2MM93"/>
<dbReference type="SUPFAM" id="SSF52141">
    <property type="entry name" value="Uracil-DNA glycosylase-like"/>
    <property type="match status" value="1"/>
</dbReference>
<keyword evidence="14" id="KW-1185">Reference proteome</keyword>
<evidence type="ECO:0000313" key="14">
    <source>
        <dbReference type="Proteomes" id="UP001142078"/>
    </source>
</evidence>
<dbReference type="InterPro" id="IPR005273">
    <property type="entry name" value="Ura-DNA_glyco_family4"/>
</dbReference>
<keyword evidence="5" id="KW-0004">4Fe-4S</keyword>
<dbReference type="SMART" id="SM00986">
    <property type="entry name" value="UDG"/>
    <property type="match status" value="1"/>
</dbReference>
<proteinExistence type="inferred from homology"/>
<dbReference type="GO" id="GO:0006281">
    <property type="term" value="P:DNA repair"/>
    <property type="evidence" value="ECO:0007669"/>
    <property type="project" value="UniProtKB-KW"/>
</dbReference>
<evidence type="ECO:0000256" key="2">
    <source>
        <dbReference type="ARBA" id="ARBA00006521"/>
    </source>
</evidence>
<dbReference type="InterPro" id="IPR051536">
    <property type="entry name" value="UDG_Type-4/5"/>
</dbReference>
<dbReference type="SMART" id="SM00987">
    <property type="entry name" value="UreE_C"/>
    <property type="match status" value="1"/>
</dbReference>
<evidence type="ECO:0000256" key="7">
    <source>
        <dbReference type="ARBA" id="ARBA00022763"/>
    </source>
</evidence>
<dbReference type="RefSeq" id="WP_257490784.1">
    <property type="nucleotide sequence ID" value="NZ_JANJZL010000026.1"/>
</dbReference>
<gene>
    <name evidence="13" type="ORF">NSA23_16260</name>
</gene>
<dbReference type="EC" id="3.2.2.27" evidence="3"/>
<evidence type="ECO:0000256" key="5">
    <source>
        <dbReference type="ARBA" id="ARBA00022485"/>
    </source>
</evidence>
<sequence>MKDNKLRELNNAIVEEHKDKELVLGNGNINSLIMLIGEAPGAKEVQFKIPFVGQAGKHLEEFLEILEIKREDVYITNVVKFRPTKKSTKTGGLINRTPTVKEIEAFKKYLIDEINIINPKIIVTLGNTPLKGVFENEMKIGQVHGEIQMVKVRDKDYKVFPLYHPAAVIYRRELKKVYIEDLKKLKKVIN</sequence>
<dbReference type="PANTHER" id="PTHR33693:SF1">
    <property type="entry name" value="TYPE-4 URACIL-DNA GLYCOSYLASE"/>
    <property type="match status" value="1"/>
</dbReference>
<dbReference type="InterPro" id="IPR036895">
    <property type="entry name" value="Uracil-DNA_glycosylase-like_sf"/>
</dbReference>
<reference evidence="13" key="1">
    <citation type="submission" date="2022-07" db="EMBL/GenBank/DDBJ databases">
        <title>Enhanced cultured diversity of the mouse gut microbiota enables custom-made synthetic communities.</title>
        <authorList>
            <person name="Afrizal A."/>
        </authorList>
    </citation>
    <scope>NUCLEOTIDE SEQUENCE</scope>
    <source>
        <strain evidence="13">DSM 29482</strain>
    </source>
</reference>
<keyword evidence="8" id="KW-0378">Hydrolase</keyword>
<keyword evidence="10" id="KW-0411">Iron-sulfur</keyword>
<dbReference type="Gene3D" id="3.40.470.10">
    <property type="entry name" value="Uracil-DNA glycosylase-like domain"/>
    <property type="match status" value="1"/>
</dbReference>
<keyword evidence="11" id="KW-0234">DNA repair</keyword>
<dbReference type="InterPro" id="IPR005122">
    <property type="entry name" value="Uracil-DNA_glycosylase-like"/>
</dbReference>